<dbReference type="RefSeq" id="WP_015723038.1">
    <property type="nucleotide sequence ID" value="NC_014972.1"/>
</dbReference>
<accession>A0A7U3YJE1</accession>
<dbReference type="Proteomes" id="UP000006365">
    <property type="component" value="Chromosome"/>
</dbReference>
<proteinExistence type="predicted"/>
<evidence type="ECO:0000313" key="1">
    <source>
        <dbReference type="EMBL" id="ADW16490.1"/>
    </source>
</evidence>
<dbReference type="AlphaFoldDB" id="A0A7U3YJE1"/>
<gene>
    <name evidence="1" type="ordered locus">Despr_0306</name>
</gene>
<keyword evidence="2" id="KW-1185">Reference proteome</keyword>
<sequence>MNADDHGPEGHDRKLVELKLLVPEDLHRAFQRCLWIRINETGQNQLQLMEEMVRNFLIKHGC</sequence>
<reference evidence="1 2" key="1">
    <citation type="journal article" date="2011" name="Stand. Genomic Sci.">
        <title>Complete genome sequence of Desulfobulbus propionicus type strain (1pr3).</title>
        <authorList>
            <person name="Pagani I."/>
            <person name="Lapidus A."/>
            <person name="Nolan M."/>
            <person name="Lucas S."/>
            <person name="Hammon N."/>
            <person name="Deshpande S."/>
            <person name="Cheng J.F."/>
            <person name="Chertkov O."/>
            <person name="Davenport K."/>
            <person name="Tapia R."/>
            <person name="Han C."/>
            <person name="Goodwin L."/>
            <person name="Pitluck S."/>
            <person name="Liolios K."/>
            <person name="Mavromatis K."/>
            <person name="Ivanova N."/>
            <person name="Mikhailova N."/>
            <person name="Pati A."/>
            <person name="Chen A."/>
            <person name="Palaniappan K."/>
            <person name="Land M."/>
            <person name="Hauser L."/>
            <person name="Chang Y.J."/>
            <person name="Jeffries C.D."/>
            <person name="Detter J.C."/>
            <person name="Brambilla E."/>
            <person name="Kannan K.P."/>
            <person name="Djao O.D."/>
            <person name="Rohde M."/>
            <person name="Pukall R."/>
            <person name="Spring S."/>
            <person name="Goker M."/>
            <person name="Sikorski J."/>
            <person name="Woyke T."/>
            <person name="Bristow J."/>
            <person name="Eisen J.A."/>
            <person name="Markowitz V."/>
            <person name="Hugenholtz P."/>
            <person name="Kyrpides N.C."/>
            <person name="Klenk H.P."/>
        </authorList>
    </citation>
    <scope>NUCLEOTIDE SEQUENCE [LARGE SCALE GENOMIC DNA]</scope>
    <source>
        <strain evidence="2">ATCC 33891 / DSM 2032 / 1pr3</strain>
    </source>
</reference>
<organism evidence="1 2">
    <name type="scientific">Desulfobulbus propionicus (strain ATCC 33891 / DSM 2032 / VKM B-1956 / 1pr3)</name>
    <dbReference type="NCBI Taxonomy" id="577650"/>
    <lineage>
        <taxon>Bacteria</taxon>
        <taxon>Pseudomonadati</taxon>
        <taxon>Thermodesulfobacteriota</taxon>
        <taxon>Desulfobulbia</taxon>
        <taxon>Desulfobulbales</taxon>
        <taxon>Desulfobulbaceae</taxon>
        <taxon>Desulfobulbus</taxon>
    </lineage>
</organism>
<dbReference type="EMBL" id="CP002364">
    <property type="protein sequence ID" value="ADW16490.1"/>
    <property type="molecule type" value="Genomic_DNA"/>
</dbReference>
<dbReference type="KEGG" id="dpr:Despr_0306"/>
<evidence type="ECO:0000313" key="2">
    <source>
        <dbReference type="Proteomes" id="UP000006365"/>
    </source>
</evidence>
<protein>
    <submittedName>
        <fullName evidence="1">Uncharacterized protein</fullName>
    </submittedName>
</protein>
<name>A0A7U3YJE1_DESPD</name>